<reference evidence="1 2" key="1">
    <citation type="journal article" date="2021" name="Sci. Rep.">
        <title>The distribution of antibiotic resistance genes in chicken gut microbiota commensals.</title>
        <authorList>
            <person name="Juricova H."/>
            <person name="Matiasovicova J."/>
            <person name="Kubasova T."/>
            <person name="Cejkova D."/>
            <person name="Rychlik I."/>
        </authorList>
    </citation>
    <scope>NUCLEOTIDE SEQUENCE [LARGE SCALE GENOMIC DNA]</scope>
    <source>
        <strain evidence="1 2">An770</strain>
    </source>
</reference>
<gene>
    <name evidence="1" type="ORF">H6A32_11370</name>
</gene>
<keyword evidence="2" id="KW-1185">Reference proteome</keyword>
<evidence type="ECO:0000313" key="1">
    <source>
        <dbReference type="EMBL" id="MBM6744894.1"/>
    </source>
</evidence>
<dbReference type="EMBL" id="JACJKH010000021">
    <property type="protein sequence ID" value="MBM6744894.1"/>
    <property type="molecule type" value="Genomic_DNA"/>
</dbReference>
<name>A0ABS2EIN1_9FIRM</name>
<dbReference type="RefSeq" id="WP_191437242.1">
    <property type="nucleotide sequence ID" value="NZ_JACJKH010000021.1"/>
</dbReference>
<accession>A0ABS2EIN1</accession>
<proteinExistence type="predicted"/>
<comment type="caution">
    <text evidence="1">The sequence shown here is derived from an EMBL/GenBank/DDBJ whole genome shotgun (WGS) entry which is preliminary data.</text>
</comment>
<dbReference type="Proteomes" id="UP000775686">
    <property type="component" value="Unassembled WGS sequence"/>
</dbReference>
<sequence length="172" mass="19879">MAIYKKILGLFPLMIVLTMIWGCGNHMDKSSESFDITKFPRDEQGYPKSDIAIINGKEFSLKDLSESYVEDNLDCVIELPDVKTGDRIEVILPQYLPVNLWSIEEKETIDLTNYNKKELSVRQDVEGKSAFVQKFTFTTDDTSILFKWSNVRECGKSFNEKEKDYLLKINLT</sequence>
<organism evidence="1 2">
    <name type="scientific">Drancourtella massiliensis</name>
    <dbReference type="NCBI Taxonomy" id="1632013"/>
    <lineage>
        <taxon>Bacteria</taxon>
        <taxon>Bacillati</taxon>
        <taxon>Bacillota</taxon>
        <taxon>Clostridia</taxon>
        <taxon>Eubacteriales</taxon>
        <taxon>Oscillospiraceae</taxon>
        <taxon>Drancourtella</taxon>
    </lineage>
</organism>
<evidence type="ECO:0000313" key="2">
    <source>
        <dbReference type="Proteomes" id="UP000775686"/>
    </source>
</evidence>
<evidence type="ECO:0008006" key="3">
    <source>
        <dbReference type="Google" id="ProtNLM"/>
    </source>
</evidence>
<protein>
    <recommendedName>
        <fullName evidence="3">Lipoprotein</fullName>
    </recommendedName>
</protein>